<dbReference type="GO" id="GO:0008747">
    <property type="term" value="F:N-acetylneuraminate lyase activity"/>
    <property type="evidence" value="ECO:0007669"/>
    <property type="project" value="UniProtKB-EC"/>
</dbReference>
<comment type="similarity">
    <text evidence="3">Belongs to the DapA family. NanA subfamily.</text>
</comment>
<evidence type="ECO:0000256" key="1">
    <source>
        <dbReference type="ARBA" id="ARBA00004496"/>
    </source>
</evidence>
<dbReference type="SUPFAM" id="SSF51569">
    <property type="entry name" value="Aldolase"/>
    <property type="match status" value="1"/>
</dbReference>
<evidence type="ECO:0000256" key="4">
    <source>
        <dbReference type="ARBA" id="ARBA00011881"/>
    </source>
</evidence>
<dbReference type="Pfam" id="PF00701">
    <property type="entry name" value="DHDPS"/>
    <property type="match status" value="1"/>
</dbReference>
<dbReference type="OrthoDB" id="191315at2759"/>
<comment type="subcellular location">
    <subcellularLocation>
        <location evidence="1">Cytoplasm</location>
    </subcellularLocation>
</comment>
<organism evidence="15 16">
    <name type="scientific">Leptobrachium leishanense</name>
    <name type="common">Leishan spiny toad</name>
    <dbReference type="NCBI Taxonomy" id="445787"/>
    <lineage>
        <taxon>Eukaryota</taxon>
        <taxon>Metazoa</taxon>
        <taxon>Chordata</taxon>
        <taxon>Craniata</taxon>
        <taxon>Vertebrata</taxon>
        <taxon>Euteleostomi</taxon>
        <taxon>Amphibia</taxon>
        <taxon>Batrachia</taxon>
        <taxon>Anura</taxon>
        <taxon>Pelobatoidea</taxon>
        <taxon>Megophryidae</taxon>
        <taxon>Leptobrachium</taxon>
    </lineage>
</organism>
<evidence type="ECO:0000256" key="13">
    <source>
        <dbReference type="PIRSR" id="PIRSR001365-1"/>
    </source>
</evidence>
<keyword evidence="16" id="KW-1185">Reference proteome</keyword>
<evidence type="ECO:0000256" key="6">
    <source>
        <dbReference type="ARBA" id="ARBA00022490"/>
    </source>
</evidence>
<evidence type="ECO:0000256" key="11">
    <source>
        <dbReference type="ARBA" id="ARBA00055344"/>
    </source>
</evidence>
<evidence type="ECO:0000313" key="15">
    <source>
        <dbReference type="Ensembl" id="ENSLLEP00000029235.1"/>
    </source>
</evidence>
<evidence type="ECO:0000256" key="3">
    <source>
        <dbReference type="ARBA" id="ARBA00006324"/>
    </source>
</evidence>
<accession>A0A8C5PWR5</accession>
<feature type="active site" description="Proton donor/acceptor" evidence="13">
    <location>
        <position position="143"/>
    </location>
</feature>
<evidence type="ECO:0000313" key="16">
    <source>
        <dbReference type="Proteomes" id="UP000694569"/>
    </source>
</evidence>
<dbReference type="SMART" id="SM01130">
    <property type="entry name" value="DHDPS"/>
    <property type="match status" value="1"/>
</dbReference>
<keyword evidence="9" id="KW-0119">Carbohydrate metabolism</keyword>
<dbReference type="GO" id="GO:0005737">
    <property type="term" value="C:cytoplasm"/>
    <property type="evidence" value="ECO:0007669"/>
    <property type="project" value="UniProtKB-SubCell"/>
</dbReference>
<gene>
    <name evidence="15" type="primary">NPL</name>
</gene>
<comment type="pathway">
    <text evidence="2">Amino-sugar metabolism; N-acetylneuraminate degradation.</text>
</comment>
<dbReference type="FunFam" id="3.20.20.70:FF:000133">
    <property type="entry name" value="N-acetylneuraminate pyruvate lyase"/>
    <property type="match status" value="1"/>
</dbReference>
<dbReference type="PANTHER" id="PTHR12128">
    <property type="entry name" value="DIHYDRODIPICOLINATE SYNTHASE"/>
    <property type="match status" value="1"/>
</dbReference>
<dbReference type="Proteomes" id="UP000694569">
    <property type="component" value="Unplaced"/>
</dbReference>
<comment type="function">
    <text evidence="11">Catalyzes the cleavage of N-acetylneuraminic acid (sialic acid) to form pyruvate and N-acetylmannosamine via a Schiff base intermediate. It prevents sialic acids from being recycled and returning to the cell surface. Involved in the N-glycolylneuraminic acid (Neu5Gc) degradation pathway.</text>
</comment>
<proteinExistence type="inferred from homology"/>
<feature type="active site" description="Schiff-base intermediate with substrate" evidence="13">
    <location>
        <position position="173"/>
    </location>
</feature>
<evidence type="ECO:0000256" key="8">
    <source>
        <dbReference type="ARBA" id="ARBA00023270"/>
    </source>
</evidence>
<dbReference type="PIRSF" id="PIRSF001365">
    <property type="entry name" value="DHDPS"/>
    <property type="match status" value="1"/>
</dbReference>
<dbReference type="Ensembl" id="ENSLLET00000030366.1">
    <property type="protein sequence ID" value="ENSLLEP00000029235.1"/>
    <property type="gene ID" value="ENSLLEG00000018450.1"/>
</dbReference>
<sequence length="305" mass="33901">MAFTGRRIKGLVAATFTPMTSRSDINLPVIQKYVEYLADEQNVRNIFVNGTTGEGMSLSVQERKTLTEEWIKYSRGKMDNVIVHVGCLSLADSKDLAAHASSCGADGISAIAPSFLKPSNPDALVMHLKEVAAAASNLPFYYYHIPNLTGVKYQMYDLMGKMQKHIPSFRGVKFTDVNLMDYSLCLHEYKTFEVLYGVDEQLLGALACGAHGAVGSTYNYLGSTTNKMLSAFEKGDLHKAQEIQNTVQKFLLFVFDMGWGLPEFKDIMSLYSGIDMGPARLPLRSSLQSEHHNTVKSELKRMDLL</sequence>
<feature type="binding site" evidence="14">
    <location>
        <position position="52"/>
    </location>
    <ligand>
        <name>pyruvate</name>
        <dbReference type="ChEBI" id="CHEBI:15361"/>
    </ligand>
</feature>
<evidence type="ECO:0000256" key="2">
    <source>
        <dbReference type="ARBA" id="ARBA00004878"/>
    </source>
</evidence>
<reference evidence="15" key="1">
    <citation type="submission" date="2025-08" db="UniProtKB">
        <authorList>
            <consortium name="Ensembl"/>
        </authorList>
    </citation>
    <scope>IDENTIFICATION</scope>
</reference>
<name>A0A8C5PWR5_9ANUR</name>
<feature type="binding site" evidence="14">
    <location>
        <position position="214"/>
    </location>
    <ligand>
        <name>pyruvate</name>
        <dbReference type="ChEBI" id="CHEBI:15361"/>
    </ligand>
</feature>
<evidence type="ECO:0000256" key="10">
    <source>
        <dbReference type="ARBA" id="ARBA00044906"/>
    </source>
</evidence>
<keyword evidence="7 12" id="KW-0456">Lyase</keyword>
<dbReference type="GeneTree" id="ENSGT00530000063604"/>
<evidence type="ECO:0000256" key="12">
    <source>
        <dbReference type="PIRNR" id="PIRNR001365"/>
    </source>
</evidence>
<reference evidence="15" key="2">
    <citation type="submission" date="2025-09" db="UniProtKB">
        <authorList>
            <consortium name="Ensembl"/>
        </authorList>
    </citation>
    <scope>IDENTIFICATION</scope>
</reference>
<keyword evidence="8" id="KW-0704">Schiff base</keyword>
<dbReference type="PRINTS" id="PR00146">
    <property type="entry name" value="DHPICSNTHASE"/>
</dbReference>
<evidence type="ECO:0000256" key="7">
    <source>
        <dbReference type="ARBA" id="ARBA00023239"/>
    </source>
</evidence>
<dbReference type="EC" id="4.1.3.3" evidence="5"/>
<dbReference type="InterPro" id="IPR013785">
    <property type="entry name" value="Aldolase_TIM"/>
</dbReference>
<dbReference type="InterPro" id="IPR002220">
    <property type="entry name" value="DapA-like"/>
</dbReference>
<comment type="catalytic activity">
    <reaction evidence="10">
        <text>aceneuramate = aldehydo-N-acetyl-D-mannosamine + pyruvate</text>
        <dbReference type="Rhea" id="RHEA:23296"/>
        <dbReference type="ChEBI" id="CHEBI:15361"/>
        <dbReference type="ChEBI" id="CHEBI:17122"/>
        <dbReference type="ChEBI" id="CHEBI:173083"/>
        <dbReference type="EC" id="4.1.3.3"/>
    </reaction>
</comment>
<keyword evidence="6" id="KW-0963">Cytoplasm</keyword>
<dbReference type="Gene3D" id="3.20.20.70">
    <property type="entry name" value="Aldolase class I"/>
    <property type="match status" value="1"/>
</dbReference>
<protein>
    <recommendedName>
        <fullName evidence="5">N-acetylneuraminate lyase</fullName>
        <ecNumber evidence="5">4.1.3.3</ecNumber>
    </recommendedName>
</protein>
<comment type="subunit">
    <text evidence="4">Homotetramer.</text>
</comment>
<dbReference type="PANTHER" id="PTHR12128:SF21">
    <property type="entry name" value="N-ACETYLNEURAMINATE LYASE"/>
    <property type="match status" value="1"/>
</dbReference>
<evidence type="ECO:0000256" key="5">
    <source>
        <dbReference type="ARBA" id="ARBA00012911"/>
    </source>
</evidence>
<evidence type="ECO:0000256" key="14">
    <source>
        <dbReference type="PIRSR" id="PIRSR001365-2"/>
    </source>
</evidence>
<dbReference type="AlphaFoldDB" id="A0A8C5PWR5"/>
<evidence type="ECO:0000256" key="9">
    <source>
        <dbReference type="ARBA" id="ARBA00023277"/>
    </source>
</evidence>